<gene>
    <name evidence="3" type="ORF">AYBTSS11_LOCUS27221</name>
</gene>
<dbReference type="Gramene" id="rna-AYBTSS11_LOCUS27221">
    <property type="protein sequence ID" value="CAJ1975125.1"/>
    <property type="gene ID" value="gene-AYBTSS11_LOCUS27221"/>
</dbReference>
<evidence type="ECO:0000313" key="4">
    <source>
        <dbReference type="Proteomes" id="UP001189624"/>
    </source>
</evidence>
<evidence type="ECO:0008006" key="5">
    <source>
        <dbReference type="Google" id="ProtNLM"/>
    </source>
</evidence>
<dbReference type="SUPFAM" id="SSF110069">
    <property type="entry name" value="ApaG-like"/>
    <property type="match status" value="1"/>
</dbReference>
<dbReference type="Pfam" id="PF02151">
    <property type="entry name" value="UVR"/>
    <property type="match status" value="2"/>
</dbReference>
<dbReference type="PROSITE" id="PS50151">
    <property type="entry name" value="UVR"/>
    <property type="match status" value="2"/>
</dbReference>
<protein>
    <recommendedName>
        <fullName evidence="5">Protein ApaG</fullName>
    </recommendedName>
</protein>
<feature type="domain" description="UVR" evidence="1">
    <location>
        <begin position="74"/>
        <end position="109"/>
    </location>
</feature>
<evidence type="ECO:0000313" key="3">
    <source>
        <dbReference type="EMBL" id="CAJ1975125.1"/>
    </source>
</evidence>
<evidence type="ECO:0000259" key="1">
    <source>
        <dbReference type="PROSITE" id="PS50151"/>
    </source>
</evidence>
<dbReference type="AlphaFoldDB" id="A0AA86TAJ4"/>
<dbReference type="PANTHER" id="PTHR47191">
    <property type="entry name" value="OS05G0170800 PROTEIN"/>
    <property type="match status" value="1"/>
</dbReference>
<organism evidence="3 4">
    <name type="scientific">Sphenostylis stenocarpa</name>
    <dbReference type="NCBI Taxonomy" id="92480"/>
    <lineage>
        <taxon>Eukaryota</taxon>
        <taxon>Viridiplantae</taxon>
        <taxon>Streptophyta</taxon>
        <taxon>Embryophyta</taxon>
        <taxon>Tracheophyta</taxon>
        <taxon>Spermatophyta</taxon>
        <taxon>Magnoliopsida</taxon>
        <taxon>eudicotyledons</taxon>
        <taxon>Gunneridae</taxon>
        <taxon>Pentapetalae</taxon>
        <taxon>rosids</taxon>
        <taxon>fabids</taxon>
        <taxon>Fabales</taxon>
        <taxon>Fabaceae</taxon>
        <taxon>Papilionoideae</taxon>
        <taxon>50 kb inversion clade</taxon>
        <taxon>NPAAA clade</taxon>
        <taxon>indigoferoid/millettioid clade</taxon>
        <taxon>Phaseoleae</taxon>
        <taxon>Sphenostylis</taxon>
    </lineage>
</organism>
<dbReference type="SUPFAM" id="SSF46600">
    <property type="entry name" value="C-terminal UvrC-binding domain of UvrB"/>
    <property type="match status" value="1"/>
</dbReference>
<sequence length="303" mass="34567">MMQSLLSTKTCLGVGLPVLTNSEERSTRRRMQSVNCRNHRNWRSVVVSCGSKRNQNEGIDETGWSNSRSFLSPSHSYAILKHRMEIAAKSEHYEEAARIRDSLKCFEDEVPVLRLRKLLKEAVADERFQDAVRYRDQLKEIAPHSLLKCSSDATTLGIRVQVKSVYLEGRSQPTEEVYFFEYRIRITNNTNRPVQLLRRHWIITDANGKTENFWGIGVGGEQPAIFPRSSIEFSSTCPLNSQNGRMFDLPIEQKTRCLNLSAIIQEGDFEMIHVDRVGPRAFNVAVEPFSLSLLGDDDDGETI</sequence>
<dbReference type="InterPro" id="IPR036876">
    <property type="entry name" value="UVR_dom_sf"/>
</dbReference>
<evidence type="ECO:0000259" key="2">
    <source>
        <dbReference type="PROSITE" id="PS51087"/>
    </source>
</evidence>
<feature type="domain" description="UVR" evidence="1">
    <location>
        <begin position="109"/>
        <end position="144"/>
    </location>
</feature>
<name>A0AA86TAJ4_9FABA</name>
<dbReference type="EMBL" id="OY731406">
    <property type="protein sequence ID" value="CAJ1975125.1"/>
    <property type="molecule type" value="Genomic_DNA"/>
</dbReference>
<dbReference type="PROSITE" id="PS51087">
    <property type="entry name" value="APAG"/>
    <property type="match status" value="1"/>
</dbReference>
<dbReference type="PANTHER" id="PTHR47191:SF2">
    <property type="entry name" value="OS05G0170800 PROTEIN"/>
    <property type="match status" value="1"/>
</dbReference>
<dbReference type="Gene3D" id="2.60.40.1470">
    <property type="entry name" value="ApaG domain"/>
    <property type="match status" value="1"/>
</dbReference>
<accession>A0AA86TAJ4</accession>
<dbReference type="InterPro" id="IPR007474">
    <property type="entry name" value="ApaG_domain"/>
</dbReference>
<dbReference type="InterPro" id="IPR050718">
    <property type="entry name" value="ApaG-like"/>
</dbReference>
<reference evidence="3" key="1">
    <citation type="submission" date="2023-10" db="EMBL/GenBank/DDBJ databases">
        <authorList>
            <person name="Domelevo Entfellner J.-B."/>
        </authorList>
    </citation>
    <scope>NUCLEOTIDE SEQUENCE</scope>
</reference>
<dbReference type="Proteomes" id="UP001189624">
    <property type="component" value="Chromosome 9"/>
</dbReference>
<keyword evidence="4" id="KW-1185">Reference proteome</keyword>
<dbReference type="InterPro" id="IPR001943">
    <property type="entry name" value="UVR_dom"/>
</dbReference>
<dbReference type="Pfam" id="PF04379">
    <property type="entry name" value="DUF525"/>
    <property type="match status" value="1"/>
</dbReference>
<dbReference type="InterPro" id="IPR036767">
    <property type="entry name" value="ApaG_sf"/>
</dbReference>
<proteinExistence type="predicted"/>
<feature type="domain" description="ApaG" evidence="2">
    <location>
        <begin position="152"/>
        <end position="298"/>
    </location>
</feature>